<accession>A0AAV3RT00</accession>
<sequence>MKRICISECPDSLDVFKQYTDHLFDPLIRYDANRLGPKVSYAEEVTNDYLPWFRRHSHVRVSNPVHGIGIQVPAVNPAILHLANAQVAQEMRDGLKTMHVLLFRRQ</sequence>
<gene>
    <name evidence="1" type="ORF">LIER_30923</name>
</gene>
<organism evidence="1 2">
    <name type="scientific">Lithospermum erythrorhizon</name>
    <name type="common">Purple gromwell</name>
    <name type="synonym">Lithospermum officinale var. erythrorhizon</name>
    <dbReference type="NCBI Taxonomy" id="34254"/>
    <lineage>
        <taxon>Eukaryota</taxon>
        <taxon>Viridiplantae</taxon>
        <taxon>Streptophyta</taxon>
        <taxon>Embryophyta</taxon>
        <taxon>Tracheophyta</taxon>
        <taxon>Spermatophyta</taxon>
        <taxon>Magnoliopsida</taxon>
        <taxon>eudicotyledons</taxon>
        <taxon>Gunneridae</taxon>
        <taxon>Pentapetalae</taxon>
        <taxon>asterids</taxon>
        <taxon>lamiids</taxon>
        <taxon>Boraginales</taxon>
        <taxon>Boraginaceae</taxon>
        <taxon>Boraginoideae</taxon>
        <taxon>Lithospermeae</taxon>
        <taxon>Lithospermum</taxon>
    </lineage>
</organism>
<evidence type="ECO:0000313" key="1">
    <source>
        <dbReference type="EMBL" id="GAA0183529.1"/>
    </source>
</evidence>
<name>A0AAV3RT00_LITER</name>
<dbReference type="EMBL" id="BAABME010011286">
    <property type="protein sequence ID" value="GAA0183529.1"/>
    <property type="molecule type" value="Genomic_DNA"/>
</dbReference>
<keyword evidence="2" id="KW-1185">Reference proteome</keyword>
<evidence type="ECO:0000313" key="2">
    <source>
        <dbReference type="Proteomes" id="UP001454036"/>
    </source>
</evidence>
<dbReference type="AlphaFoldDB" id="A0AAV3RT00"/>
<reference evidence="1 2" key="1">
    <citation type="submission" date="2024-01" db="EMBL/GenBank/DDBJ databases">
        <title>The complete chloroplast genome sequence of Lithospermum erythrorhizon: insights into the phylogenetic relationship among Boraginaceae species and the maternal lineages of purple gromwells.</title>
        <authorList>
            <person name="Okada T."/>
            <person name="Watanabe K."/>
        </authorList>
    </citation>
    <scope>NUCLEOTIDE SEQUENCE [LARGE SCALE GENOMIC DNA]</scope>
</reference>
<proteinExistence type="predicted"/>
<comment type="caution">
    <text evidence="1">The sequence shown here is derived from an EMBL/GenBank/DDBJ whole genome shotgun (WGS) entry which is preliminary data.</text>
</comment>
<dbReference type="Proteomes" id="UP001454036">
    <property type="component" value="Unassembled WGS sequence"/>
</dbReference>
<protein>
    <submittedName>
        <fullName evidence="1">Uncharacterized protein</fullName>
    </submittedName>
</protein>